<protein>
    <recommendedName>
        <fullName evidence="2">HNH nuclease domain-containing protein</fullName>
    </recommendedName>
</protein>
<feature type="compositionally biased region" description="Polar residues" evidence="1">
    <location>
        <begin position="109"/>
        <end position="119"/>
    </location>
</feature>
<evidence type="ECO:0000313" key="3">
    <source>
        <dbReference type="EMBL" id="OBZ72366.1"/>
    </source>
</evidence>
<comment type="caution">
    <text evidence="3">The sequence shown here is derived from an EMBL/GenBank/DDBJ whole genome shotgun (WGS) entry which is preliminary data.</text>
</comment>
<evidence type="ECO:0000313" key="4">
    <source>
        <dbReference type="Proteomes" id="UP000092993"/>
    </source>
</evidence>
<keyword evidence="4" id="KW-1185">Reference proteome</keyword>
<reference evidence="3 4" key="1">
    <citation type="submission" date="2016-03" db="EMBL/GenBank/DDBJ databases">
        <title>Whole genome sequencing of Grifola frondosa 9006-11.</title>
        <authorList>
            <person name="Min B."/>
            <person name="Park H."/>
            <person name="Kim J.-G."/>
            <person name="Cho H."/>
            <person name="Oh Y.-L."/>
            <person name="Kong W.-S."/>
            <person name="Choi I.-G."/>
        </authorList>
    </citation>
    <scope>NUCLEOTIDE SEQUENCE [LARGE SCALE GENOMIC DNA]</scope>
    <source>
        <strain evidence="3 4">9006-11</strain>
    </source>
</reference>
<dbReference type="AlphaFoldDB" id="A0A1C7M7J5"/>
<accession>A0A1C7M7J5</accession>
<evidence type="ECO:0000256" key="1">
    <source>
        <dbReference type="SAM" id="MobiDB-lite"/>
    </source>
</evidence>
<gene>
    <name evidence="3" type="ORF">A0H81_07560</name>
</gene>
<feature type="region of interest" description="Disordered" evidence="1">
    <location>
        <begin position="107"/>
        <end position="128"/>
    </location>
</feature>
<sequence length="272" mass="31242">MLVFFVPSNPITGKILYEWMRLITNPNYTGRLLLYSFTGGSENLIFDFRRHIHHRNGDDHFTPVGLNDIVLREGSYILFGQDTNMEMEYIGIDSLISIALLKLRKPTRSHTATTKGTPSTDRKRSSAVRTKVRQRDFRCLVTGMEPQERPRGDNFTGLEVAHIFALADTSPQMLAAMRTNIGNFPEHLISSRTVADHPRNAIVLRSDVHAFFDDYQFSIDWRHPYRIYSTVWHPPTASTPWVRYCEGTRFLGPLFELLPEGLLAARYSHVKS</sequence>
<name>A0A1C7M7J5_GRIFR</name>
<dbReference type="EMBL" id="LUGG01000009">
    <property type="protein sequence ID" value="OBZ72366.1"/>
    <property type="molecule type" value="Genomic_DNA"/>
</dbReference>
<dbReference type="Proteomes" id="UP000092993">
    <property type="component" value="Unassembled WGS sequence"/>
</dbReference>
<dbReference type="OrthoDB" id="2142759at2759"/>
<dbReference type="InterPro" id="IPR003615">
    <property type="entry name" value="HNH_nuc"/>
</dbReference>
<organism evidence="3 4">
    <name type="scientific">Grifola frondosa</name>
    <name type="common">Maitake</name>
    <name type="synonym">Polyporus frondosus</name>
    <dbReference type="NCBI Taxonomy" id="5627"/>
    <lineage>
        <taxon>Eukaryota</taxon>
        <taxon>Fungi</taxon>
        <taxon>Dikarya</taxon>
        <taxon>Basidiomycota</taxon>
        <taxon>Agaricomycotina</taxon>
        <taxon>Agaricomycetes</taxon>
        <taxon>Polyporales</taxon>
        <taxon>Grifolaceae</taxon>
        <taxon>Grifola</taxon>
    </lineage>
</organism>
<evidence type="ECO:0000259" key="2">
    <source>
        <dbReference type="Pfam" id="PF13391"/>
    </source>
</evidence>
<proteinExistence type="predicted"/>
<dbReference type="Pfam" id="PF13391">
    <property type="entry name" value="HNH_2"/>
    <property type="match status" value="1"/>
</dbReference>
<dbReference type="STRING" id="5627.A0A1C7M7J5"/>
<feature type="domain" description="HNH nuclease" evidence="2">
    <location>
        <begin position="139"/>
        <end position="220"/>
    </location>
</feature>